<evidence type="ECO:0000313" key="3">
    <source>
        <dbReference type="Proteomes" id="UP001500618"/>
    </source>
</evidence>
<organism evidence="2 3">
    <name type="scientific">Fodinicola feengrottensis</name>
    <dbReference type="NCBI Taxonomy" id="435914"/>
    <lineage>
        <taxon>Bacteria</taxon>
        <taxon>Bacillati</taxon>
        <taxon>Actinomycetota</taxon>
        <taxon>Actinomycetes</taxon>
        <taxon>Mycobacteriales</taxon>
        <taxon>Fodinicola</taxon>
    </lineage>
</organism>
<comment type="caution">
    <text evidence="2">The sequence shown here is derived from an EMBL/GenBank/DDBJ whole genome shotgun (WGS) entry which is preliminary data.</text>
</comment>
<dbReference type="PRINTS" id="PR01217">
    <property type="entry name" value="PRICHEXTENSN"/>
</dbReference>
<keyword evidence="3" id="KW-1185">Reference proteome</keyword>
<feature type="compositionally biased region" description="Basic and acidic residues" evidence="1">
    <location>
        <begin position="140"/>
        <end position="157"/>
    </location>
</feature>
<accession>A0ABN2IK62</accession>
<dbReference type="Proteomes" id="UP001500618">
    <property type="component" value="Unassembled WGS sequence"/>
</dbReference>
<evidence type="ECO:0000313" key="2">
    <source>
        <dbReference type="EMBL" id="GAA1706614.1"/>
    </source>
</evidence>
<name>A0ABN2IK62_9ACTN</name>
<gene>
    <name evidence="2" type="ORF">GCM10009765_65090</name>
</gene>
<dbReference type="EMBL" id="BAAANY010000031">
    <property type="protein sequence ID" value="GAA1706614.1"/>
    <property type="molecule type" value="Genomic_DNA"/>
</dbReference>
<feature type="compositionally biased region" description="Low complexity" evidence="1">
    <location>
        <begin position="55"/>
        <end position="65"/>
    </location>
</feature>
<proteinExistence type="predicted"/>
<feature type="region of interest" description="Disordered" evidence="1">
    <location>
        <begin position="49"/>
        <end position="157"/>
    </location>
</feature>
<reference evidence="2 3" key="1">
    <citation type="journal article" date="2019" name="Int. J. Syst. Evol. Microbiol.">
        <title>The Global Catalogue of Microorganisms (GCM) 10K type strain sequencing project: providing services to taxonomists for standard genome sequencing and annotation.</title>
        <authorList>
            <consortium name="The Broad Institute Genomics Platform"/>
            <consortium name="The Broad Institute Genome Sequencing Center for Infectious Disease"/>
            <person name="Wu L."/>
            <person name="Ma J."/>
        </authorList>
    </citation>
    <scope>NUCLEOTIDE SEQUENCE [LARGE SCALE GENOMIC DNA]</scope>
    <source>
        <strain evidence="2 3">JCM 14718</strain>
    </source>
</reference>
<protein>
    <submittedName>
        <fullName evidence="2">Uncharacterized protein</fullName>
    </submittedName>
</protein>
<evidence type="ECO:0000256" key="1">
    <source>
        <dbReference type="SAM" id="MobiDB-lite"/>
    </source>
</evidence>
<sequence length="157" mass="16704">MFVTDTPKLRVRGACPKCKRIVSHFAPKGRTTWRGPCPKPDCGGIVFARRIPDSEAATAPTATPDGDPPTETPKPTGTPRKKIVKVQAYERAVRPGAELDPNVQPTPPPGSPDPGADAGKPRPEQPTAGGPDPKPGPPVKADRPEVESHDVYGRYGY</sequence>